<accession>A0AAW1PXG7</accession>
<dbReference type="PANTHER" id="PTHR48174">
    <property type="entry name" value="DUF946 FAMILY PROTEIN"/>
    <property type="match status" value="1"/>
</dbReference>
<reference evidence="1 2" key="1">
    <citation type="journal article" date="2024" name="Nat. Commun.">
        <title>Phylogenomics reveals the evolutionary origins of lichenization in chlorophyte algae.</title>
        <authorList>
            <person name="Puginier C."/>
            <person name="Libourel C."/>
            <person name="Otte J."/>
            <person name="Skaloud P."/>
            <person name="Haon M."/>
            <person name="Grisel S."/>
            <person name="Petersen M."/>
            <person name="Berrin J.G."/>
            <person name="Delaux P.M."/>
            <person name="Dal Grande F."/>
            <person name="Keller J."/>
        </authorList>
    </citation>
    <scope>NUCLEOTIDE SEQUENCE [LARGE SCALE GENOMIC DNA]</scope>
    <source>
        <strain evidence="1 2">SAG 2043</strain>
    </source>
</reference>
<dbReference type="InterPro" id="IPR009291">
    <property type="entry name" value="Vps62"/>
</dbReference>
<dbReference type="Proteomes" id="UP001489004">
    <property type="component" value="Unassembled WGS sequence"/>
</dbReference>
<dbReference type="EMBL" id="JALJOR010000008">
    <property type="protein sequence ID" value="KAK9812839.1"/>
    <property type="molecule type" value="Genomic_DNA"/>
</dbReference>
<dbReference type="AlphaFoldDB" id="A0AAW1PXG7"/>
<comment type="caution">
    <text evidence="1">The sequence shown here is derived from an EMBL/GenBank/DDBJ whole genome shotgun (WGS) entry which is preliminary data.</text>
</comment>
<dbReference type="Pfam" id="PF06101">
    <property type="entry name" value="Vps62"/>
    <property type="match status" value="1"/>
</dbReference>
<evidence type="ECO:0000313" key="2">
    <source>
        <dbReference type="Proteomes" id="UP001489004"/>
    </source>
</evidence>
<dbReference type="PANTHER" id="PTHR48174:SF5">
    <property type="entry name" value="VACUOLAR PROTEIN SORTING-ASSOCIATED PROTEIN 62"/>
    <property type="match status" value="1"/>
</dbReference>
<gene>
    <name evidence="1" type="ORF">WJX72_004577</name>
</gene>
<organism evidence="1 2">
    <name type="scientific">[Myrmecia] bisecta</name>
    <dbReference type="NCBI Taxonomy" id="41462"/>
    <lineage>
        <taxon>Eukaryota</taxon>
        <taxon>Viridiplantae</taxon>
        <taxon>Chlorophyta</taxon>
        <taxon>core chlorophytes</taxon>
        <taxon>Trebouxiophyceae</taxon>
        <taxon>Trebouxiales</taxon>
        <taxon>Trebouxiaceae</taxon>
        <taxon>Myrmecia</taxon>
    </lineage>
</organism>
<proteinExistence type="predicted"/>
<protein>
    <submittedName>
        <fullName evidence="1">Uncharacterized protein</fullName>
    </submittedName>
</protein>
<sequence>MRLPGPGMLRVLSTLAKGHYRLSMPLSEARAIHCQAMQRQELPVNSSLVSAPATIYPTTAEELHQVVAANTPVFLLHPRERHFPCSVEWFLERAELLLVRKGWRRQVLQVLEPFGKLSPAALKAAQDSFATHQQEVQRQERRRKRKQPNSFMMLRLGEAYRAGQADCINDVPVYAHVKEVVDPLGRRDSIEINYMKFLAYNGYYKVFNTFYVGELGAHDADWEHITVRLSPDASRVLGIYYSAHRHYDGVWLSASSIPREPNGRPIVYTALNGHGAYWFPGFVPRLFLAFNDLTSDQGPVWDAKRCVLVTQGKLPQVVSRGTSLDGSSYSSGLERSSMSSVEVVSDPSAADWLAFEGRWGSTVVAPALQDWFARAENPISRTWLQQVFLPLWPGLDSVWEPAQEELEELTERMQLDMEAAMESARSTAKESDKMVEEMVRKARDETHKSWEETLKVVKQYSKRTWWRR</sequence>
<name>A0AAW1PXG7_9CHLO</name>
<keyword evidence="2" id="KW-1185">Reference proteome</keyword>
<evidence type="ECO:0000313" key="1">
    <source>
        <dbReference type="EMBL" id="KAK9812839.1"/>
    </source>
</evidence>